<gene>
    <name evidence="11 13" type="primary">hisI</name>
    <name evidence="13" type="ORF">ZNDK_1003</name>
</gene>
<dbReference type="GO" id="GO:0004636">
    <property type="term" value="F:phosphoribosyl-ATP diphosphatase activity"/>
    <property type="evidence" value="ECO:0007669"/>
    <property type="project" value="UniProtKB-EC"/>
</dbReference>
<evidence type="ECO:0000256" key="3">
    <source>
        <dbReference type="ARBA" id="ARBA00005169"/>
    </source>
</evidence>
<evidence type="ECO:0000256" key="10">
    <source>
        <dbReference type="ARBA" id="ARBA00023102"/>
    </source>
</evidence>
<comment type="catalytic activity">
    <reaction evidence="1 11">
        <text>1-(5-phospho-beta-D-ribosyl)-5'-AMP + H2O = 1-(5-phospho-beta-D-ribosyl)-5-[(5-phospho-beta-D-ribosylamino)methylideneamino]imidazole-4-carboxamide</text>
        <dbReference type="Rhea" id="RHEA:20049"/>
        <dbReference type="ChEBI" id="CHEBI:15377"/>
        <dbReference type="ChEBI" id="CHEBI:58435"/>
        <dbReference type="ChEBI" id="CHEBI:59457"/>
        <dbReference type="EC" id="3.5.4.19"/>
    </reaction>
</comment>
<feature type="binding site" evidence="11">
    <location>
        <position position="106"/>
    </location>
    <ligand>
        <name>Mg(2+)</name>
        <dbReference type="ChEBI" id="CHEBI:18420"/>
    </ligand>
</feature>
<dbReference type="Gene3D" id="3.10.20.810">
    <property type="entry name" value="Phosphoribosyl-AMP cyclohydrolase"/>
    <property type="match status" value="1"/>
</dbReference>
<feature type="binding site" evidence="11">
    <location>
        <position position="129"/>
    </location>
    <ligand>
        <name>Zn(2+)</name>
        <dbReference type="ChEBI" id="CHEBI:29105"/>
        <note>ligand shared between dimeric partners</note>
    </ligand>
</feature>
<dbReference type="Pfam" id="PF01502">
    <property type="entry name" value="PRA-CH"/>
    <property type="match status" value="1"/>
</dbReference>
<feature type="binding site" evidence="11">
    <location>
        <position position="122"/>
    </location>
    <ligand>
        <name>Zn(2+)</name>
        <dbReference type="ChEBI" id="CHEBI:29105"/>
        <note>ligand shared between dimeric partners</note>
    </ligand>
</feature>
<evidence type="ECO:0000313" key="14">
    <source>
        <dbReference type="Proteomes" id="UP000505077"/>
    </source>
</evidence>
<dbReference type="EC" id="3.5.4.19" evidence="11"/>
<evidence type="ECO:0000256" key="1">
    <source>
        <dbReference type="ARBA" id="ARBA00000024"/>
    </source>
</evidence>
<evidence type="ECO:0000313" key="13">
    <source>
        <dbReference type="EMBL" id="GFH63232.1"/>
    </source>
</evidence>
<feature type="binding site" evidence="11">
    <location>
        <position position="105"/>
    </location>
    <ligand>
        <name>Zn(2+)</name>
        <dbReference type="ChEBI" id="CHEBI:29105"/>
        <note>ligand shared between dimeric partners</note>
    </ligand>
</feature>
<keyword evidence="11" id="KW-0460">Magnesium</keyword>
<evidence type="ECO:0000256" key="6">
    <source>
        <dbReference type="ARBA" id="ARBA00008299"/>
    </source>
</evidence>
<dbReference type="Proteomes" id="UP000505077">
    <property type="component" value="Unassembled WGS sequence"/>
</dbReference>
<evidence type="ECO:0000256" key="7">
    <source>
        <dbReference type="ARBA" id="ARBA00022490"/>
    </source>
</evidence>
<evidence type="ECO:0000256" key="8">
    <source>
        <dbReference type="ARBA" id="ARBA00022605"/>
    </source>
</evidence>
<name>A0A6L2R701_9BACT</name>
<comment type="catalytic activity">
    <reaction evidence="2">
        <text>1-(5-phospho-beta-D-ribosyl)-ATP + H2O = 1-(5-phospho-beta-D-ribosyl)-5'-AMP + diphosphate + H(+)</text>
        <dbReference type="Rhea" id="RHEA:22828"/>
        <dbReference type="ChEBI" id="CHEBI:15377"/>
        <dbReference type="ChEBI" id="CHEBI:15378"/>
        <dbReference type="ChEBI" id="CHEBI:33019"/>
        <dbReference type="ChEBI" id="CHEBI:59457"/>
        <dbReference type="ChEBI" id="CHEBI:73183"/>
        <dbReference type="EC" id="3.6.1.31"/>
    </reaction>
</comment>
<reference evidence="13 14" key="1">
    <citation type="journal article" date="2020" name="ISME J.">
        <title>Parallel Reductive Genome Evolution in Desulfovibrio Ectosymbionts Independently Acquired by Trichonympha Protists in the Termite Gut.</title>
        <authorList>
            <person name="Takeuchi M."/>
            <person name="Kuwahara H."/>
            <person name="Murakami T."/>
            <person name="Takahashi K."/>
            <person name="Kajitani R."/>
            <person name="Toyoda A."/>
            <person name="Itoh T."/>
            <person name="Ohkuma M."/>
            <person name="Hongoh Y."/>
        </authorList>
    </citation>
    <scope>NUCLEOTIDE SEQUENCE [LARGE SCALE GENOMIC DNA]</scope>
    <source>
        <strain evidence="13">ZnDsv-02</strain>
    </source>
</reference>
<organism evidence="13 14">
    <name type="scientific">Candidatus Desulfovibrio kirbyi</name>
    <dbReference type="NCBI Taxonomy" id="2696086"/>
    <lineage>
        <taxon>Bacteria</taxon>
        <taxon>Pseudomonadati</taxon>
        <taxon>Thermodesulfobacteriota</taxon>
        <taxon>Desulfovibrionia</taxon>
        <taxon>Desulfovibrionales</taxon>
        <taxon>Desulfovibrionaceae</taxon>
        <taxon>Desulfovibrio</taxon>
    </lineage>
</organism>
<dbReference type="FunFam" id="3.10.20.810:FF:000001">
    <property type="entry name" value="Histidine biosynthesis bifunctional protein HisIE"/>
    <property type="match status" value="1"/>
</dbReference>
<comment type="function">
    <text evidence="11">Catalyzes the hydrolysis of the adenine ring of phosphoribosyl-AMP.</text>
</comment>
<sequence length="157" mass="17631">MDRFLAAKNANPAARSLYTHQDRASKTVSVSADITPDFSKGLIPTIVQDDATGEVLMLAFMNEEAFRKTLETGEAHYWSRSRNEIWHKGETSGHVQKIRALRIDCDSDALLLLVAQAGGAACHTGRRSCFYRELRDGEVRRCSPKIFDPKQIYRISS</sequence>
<evidence type="ECO:0000259" key="12">
    <source>
        <dbReference type="Pfam" id="PF01502"/>
    </source>
</evidence>
<comment type="subcellular location">
    <subcellularLocation>
        <location evidence="11">Cytoplasm</location>
    </subcellularLocation>
</comment>
<dbReference type="InterPro" id="IPR038019">
    <property type="entry name" value="PRib_AMP_CycHydrolase_sf"/>
</dbReference>
<dbReference type="AlphaFoldDB" id="A0A6L2R701"/>
<comment type="cofactor">
    <cofactor evidence="11">
        <name>Mg(2+)</name>
        <dbReference type="ChEBI" id="CHEBI:18420"/>
    </cofactor>
    <text evidence="11">Binds 1 Mg(2+) ion per subunit.</text>
</comment>
<keyword evidence="8 11" id="KW-0028">Amino-acid biosynthesis</keyword>
<keyword evidence="11" id="KW-0479">Metal-binding</keyword>
<dbReference type="SUPFAM" id="SSF141734">
    <property type="entry name" value="HisI-like"/>
    <property type="match status" value="1"/>
</dbReference>
<dbReference type="GO" id="GO:0004635">
    <property type="term" value="F:phosphoribosyl-AMP cyclohydrolase activity"/>
    <property type="evidence" value="ECO:0007669"/>
    <property type="project" value="UniProtKB-UniRule"/>
</dbReference>
<dbReference type="UniPathway" id="UPA00031">
    <property type="reaction ID" value="UER00008"/>
</dbReference>
<comment type="similarity">
    <text evidence="11">Belongs to the PRA-CH family.</text>
</comment>
<dbReference type="GO" id="GO:0000105">
    <property type="term" value="P:L-histidine biosynthetic process"/>
    <property type="evidence" value="ECO:0007669"/>
    <property type="project" value="UniProtKB-UniRule"/>
</dbReference>
<comment type="subunit">
    <text evidence="11">Homodimer.</text>
</comment>
<proteinExistence type="inferred from homology"/>
<dbReference type="GO" id="GO:0000287">
    <property type="term" value="F:magnesium ion binding"/>
    <property type="evidence" value="ECO:0007669"/>
    <property type="project" value="UniProtKB-UniRule"/>
</dbReference>
<accession>A0A6L2R701</accession>
<dbReference type="PANTHER" id="PTHR42945">
    <property type="entry name" value="HISTIDINE BIOSYNTHESIS BIFUNCTIONAL PROTEIN"/>
    <property type="match status" value="1"/>
</dbReference>
<comment type="pathway">
    <text evidence="4">Amino-acid biosynthesis; L-histidine biosynthesis; L-histidine from 5-phospho-alpha-D-ribose 1-diphosphate: step 2/9.</text>
</comment>
<keyword evidence="9 11" id="KW-0378">Hydrolase</keyword>
<dbReference type="NCBIfam" id="NF000768">
    <property type="entry name" value="PRK00051.1"/>
    <property type="match status" value="1"/>
</dbReference>
<keyword evidence="11" id="KW-0862">Zinc</keyword>
<dbReference type="InterPro" id="IPR002496">
    <property type="entry name" value="PRib_AMP_CycHydrolase_dom"/>
</dbReference>
<dbReference type="GO" id="GO:0008270">
    <property type="term" value="F:zinc ion binding"/>
    <property type="evidence" value="ECO:0007669"/>
    <property type="project" value="UniProtKB-UniRule"/>
</dbReference>
<dbReference type="InterPro" id="IPR026660">
    <property type="entry name" value="PRA-CH"/>
</dbReference>
<evidence type="ECO:0000256" key="9">
    <source>
        <dbReference type="ARBA" id="ARBA00022801"/>
    </source>
</evidence>
<keyword evidence="10 11" id="KW-0368">Histidine biosynthesis</keyword>
<feature type="binding site" evidence="11">
    <location>
        <position position="108"/>
    </location>
    <ligand>
        <name>Mg(2+)</name>
        <dbReference type="ChEBI" id="CHEBI:18420"/>
    </ligand>
</feature>
<evidence type="ECO:0000256" key="2">
    <source>
        <dbReference type="ARBA" id="ARBA00001460"/>
    </source>
</evidence>
<dbReference type="HAMAP" id="MF_01021">
    <property type="entry name" value="HisI"/>
    <property type="match status" value="1"/>
</dbReference>
<dbReference type="EMBL" id="BLLL01000011">
    <property type="protein sequence ID" value="GFH63232.1"/>
    <property type="molecule type" value="Genomic_DNA"/>
</dbReference>
<comment type="similarity">
    <text evidence="5">In the C-terminal section; belongs to the PRA-PH family.</text>
</comment>
<comment type="cofactor">
    <cofactor evidence="11">
        <name>Zn(2+)</name>
        <dbReference type="ChEBI" id="CHEBI:29105"/>
    </cofactor>
    <text evidence="11">Binds 1 zinc ion per subunit.</text>
</comment>
<comment type="caution">
    <text evidence="13">The sequence shown here is derived from an EMBL/GenBank/DDBJ whole genome shotgun (WGS) entry which is preliminary data.</text>
</comment>
<dbReference type="PANTHER" id="PTHR42945:SF1">
    <property type="entry name" value="HISTIDINE BIOSYNTHESIS BIFUNCTIONAL PROTEIN HIS7"/>
    <property type="match status" value="1"/>
</dbReference>
<feature type="binding site" evidence="11">
    <location>
        <position position="104"/>
    </location>
    <ligand>
        <name>Mg(2+)</name>
        <dbReference type="ChEBI" id="CHEBI:18420"/>
    </ligand>
</feature>
<dbReference type="GO" id="GO:0005737">
    <property type="term" value="C:cytoplasm"/>
    <property type="evidence" value="ECO:0007669"/>
    <property type="project" value="UniProtKB-SubCell"/>
</dbReference>
<evidence type="ECO:0000256" key="4">
    <source>
        <dbReference type="ARBA" id="ARBA00005204"/>
    </source>
</evidence>
<evidence type="ECO:0000256" key="5">
    <source>
        <dbReference type="ARBA" id="ARBA00007731"/>
    </source>
</evidence>
<comment type="similarity">
    <text evidence="6">In the N-terminal section; belongs to the PRA-CH family.</text>
</comment>
<keyword evidence="7 11" id="KW-0963">Cytoplasm</keyword>
<comment type="pathway">
    <text evidence="3 11">Amino-acid biosynthesis; L-histidine biosynthesis; L-histidine from 5-phospho-alpha-D-ribose 1-diphosphate: step 3/9.</text>
</comment>
<feature type="domain" description="Phosphoribosyl-AMP cyclohydrolase" evidence="12">
    <location>
        <begin position="57"/>
        <end position="131"/>
    </location>
</feature>
<protein>
    <recommendedName>
        <fullName evidence="11">Phosphoribosyl-AMP cyclohydrolase</fullName>
        <shortName evidence="11">PRA-CH</shortName>
        <ecNumber evidence="11">3.5.4.19</ecNumber>
    </recommendedName>
</protein>
<evidence type="ECO:0000256" key="11">
    <source>
        <dbReference type="HAMAP-Rule" id="MF_01021"/>
    </source>
</evidence>